<evidence type="ECO:0000313" key="5">
    <source>
        <dbReference type="Proteomes" id="UP001151760"/>
    </source>
</evidence>
<organism evidence="4 5">
    <name type="scientific">Tanacetum coccineum</name>
    <dbReference type="NCBI Taxonomy" id="301880"/>
    <lineage>
        <taxon>Eukaryota</taxon>
        <taxon>Viridiplantae</taxon>
        <taxon>Streptophyta</taxon>
        <taxon>Embryophyta</taxon>
        <taxon>Tracheophyta</taxon>
        <taxon>Spermatophyta</taxon>
        <taxon>Magnoliopsida</taxon>
        <taxon>eudicotyledons</taxon>
        <taxon>Gunneridae</taxon>
        <taxon>Pentapetalae</taxon>
        <taxon>asterids</taxon>
        <taxon>campanulids</taxon>
        <taxon>Asterales</taxon>
        <taxon>Asteraceae</taxon>
        <taxon>Asteroideae</taxon>
        <taxon>Anthemideae</taxon>
        <taxon>Anthemidinae</taxon>
        <taxon>Tanacetum</taxon>
    </lineage>
</organism>
<evidence type="ECO:0000256" key="1">
    <source>
        <dbReference type="PROSITE-ProRule" id="PRU00047"/>
    </source>
</evidence>
<dbReference type="Gene3D" id="4.10.60.10">
    <property type="entry name" value="Zinc finger, CCHC-type"/>
    <property type="match status" value="1"/>
</dbReference>
<feature type="transmembrane region" description="Helical" evidence="2">
    <location>
        <begin position="1208"/>
        <end position="1231"/>
    </location>
</feature>
<evidence type="ECO:0000259" key="3">
    <source>
        <dbReference type="PROSITE" id="PS50158"/>
    </source>
</evidence>
<dbReference type="InterPro" id="IPR000477">
    <property type="entry name" value="RT_dom"/>
</dbReference>
<dbReference type="SUPFAM" id="SSF56672">
    <property type="entry name" value="DNA/RNA polymerases"/>
    <property type="match status" value="1"/>
</dbReference>
<dbReference type="Gene3D" id="3.30.70.270">
    <property type="match status" value="1"/>
</dbReference>
<name>A0ABQ5CW05_9ASTR</name>
<dbReference type="Pfam" id="PF00078">
    <property type="entry name" value="RVT_1"/>
    <property type="match status" value="1"/>
</dbReference>
<dbReference type="PROSITE" id="PS50158">
    <property type="entry name" value="ZF_CCHC"/>
    <property type="match status" value="1"/>
</dbReference>
<dbReference type="Gene3D" id="2.40.70.10">
    <property type="entry name" value="Acid Proteases"/>
    <property type="match status" value="1"/>
</dbReference>
<dbReference type="InterPro" id="IPR053134">
    <property type="entry name" value="RNA-dir_DNA_polymerase"/>
</dbReference>
<dbReference type="PANTHER" id="PTHR24559:SF427">
    <property type="entry name" value="RNA-DIRECTED DNA POLYMERASE"/>
    <property type="match status" value="1"/>
</dbReference>
<keyword evidence="4" id="KW-0695">RNA-directed DNA polymerase</keyword>
<evidence type="ECO:0000313" key="4">
    <source>
        <dbReference type="EMBL" id="GJT30106.1"/>
    </source>
</evidence>
<dbReference type="CDD" id="cd01647">
    <property type="entry name" value="RT_LTR"/>
    <property type="match status" value="1"/>
</dbReference>
<dbReference type="PANTHER" id="PTHR24559">
    <property type="entry name" value="TRANSPOSON TY3-I GAG-POL POLYPROTEIN"/>
    <property type="match status" value="1"/>
</dbReference>
<accession>A0ABQ5CW05</accession>
<dbReference type="InterPro" id="IPR001878">
    <property type="entry name" value="Znf_CCHC"/>
</dbReference>
<proteinExistence type="predicted"/>
<keyword evidence="1" id="KW-0479">Metal-binding</keyword>
<reference evidence="4" key="1">
    <citation type="journal article" date="2022" name="Int. J. Mol. Sci.">
        <title>Draft Genome of Tanacetum Coccineum: Genomic Comparison of Closely Related Tanacetum-Family Plants.</title>
        <authorList>
            <person name="Yamashiro T."/>
            <person name="Shiraishi A."/>
            <person name="Nakayama K."/>
            <person name="Satake H."/>
        </authorList>
    </citation>
    <scope>NUCLEOTIDE SEQUENCE</scope>
</reference>
<sequence length="1354" mass="154310">MVLMRAAAQSTCILAPRSRTLPLGTQPILPIPLLTSSLPLPLPSNDHRVDVLEAMSTGGFRADYGFVGTLDVEIRSDPDREVGYGITDFWVDPAEAIEEIPPTTLAKLKIGATIPTLLYLLRERLGLPDRHGHSSEVMTLRTMVSTLQPKNEELRSSDRRRQTQLLETLTRVRDRGRRTVIGFLNTFSTIMTALESFSALEMLKCLQGEHPEPEPPSPLPLSPPPMTDAAIRALISRDRQTLAMSTTYYRNNNLNGDGSQGSGSGITRPVRPTRECTYTDFLKCQLMNFKDTKGVVGLTQWFERMETVFNISNCVVETQVKFATCTLHSVALTWWKSHVKKVGHDAAHGMPWNTLMKMMTANGLLDMIHRSLMASKPKIMQDAVEFANELMDKKIHTYNTGRAYTVGPSEKRAYVGSLPKCSKCNYHHNGPCAPKFHKCSKVGRLACDCRSFCNANTGNNQRTNRANQRGNGCYKCGAQGHFKREFPNLKNNNRGNEGRNGNAPVKVYVVGNAGTNPNSNVVTGTFLLNNRYAYILFDTGAYRSFVSTPFSSQIDITPTTLDHYYDVELADGKIIRINTIIRGCTLKFLNHQFNIDLMPVELGSFDVIIGMDWLAKYHAVILCVEKIKTEDKSEGKRLEDVPIVRDFPEVFLESSTDSKGYHQLSIREEDIPKLAFRTRYGHYGFQVMPFGLTNTPAVFMDLMNRVYKPYLDKFVIVFIDDILIYSRNKNEHEEHLKTILELIKKEEFYAKFSKCEFWIPKIAKSITKLTQKGSKLDWGGKEKVAFQLIKQKLCSAPILALPEGSEDFVVYYDASHKRLDHKSLQHILDQKELNMRQLPCLELLSDYDCEIRYHLGKANIVVDALSRKERNKPLRVRALVMTIGLNLPKQILEAQIETRKTRELQKGRRRRTVIMHESHKLKYSIHPGSDKMFQDTKKLYWWPNIKADIATYVRKCLTYAKVKPEHQRPSGLVVQPEIPQWKWDNSTMDFVTKLPKSSQEVQLIVPQIVQETVEKIIQIKQRIQAAYDRQKSYADLMRKPMEYQVGDRVMLKVSPWKGVASSVRAAACVTAREEKEGWGWGGWLRGGMVGSGNWREPGKWGAEAECERAGAVLRRDQVDDLMPTIEEGEVIGEFRVRNDASKVFKYPSDCNYDKKIGIDSAYNLKFSCMIGYEFLHANFFPILYVNVMSKKFHNSIMKDKMEYKGNNVVGALMNIPILVGTFSILTDFVVLEDMDAYRDEGMCDVIFGEPFLREVGINVKWFEGIITIHNGNEKVTYQMALSNPRFKHHTNEQCNNIPPLLEISDEDKMNGISHSYQKLKGFYKGVLSLEPEYVRDAKMEEWLIRGHISVHEME</sequence>
<feature type="transmembrane region" description="Helical" evidence="2">
    <location>
        <begin position="1169"/>
        <end position="1187"/>
    </location>
</feature>
<dbReference type="InterPro" id="IPR043128">
    <property type="entry name" value="Rev_trsase/Diguanyl_cyclase"/>
</dbReference>
<keyword evidence="2" id="KW-0472">Membrane</keyword>
<dbReference type="Proteomes" id="UP001151760">
    <property type="component" value="Unassembled WGS sequence"/>
</dbReference>
<feature type="domain" description="CCHC-type" evidence="3">
    <location>
        <begin position="473"/>
        <end position="488"/>
    </location>
</feature>
<dbReference type="Pfam" id="PF17921">
    <property type="entry name" value="Integrase_H2C2"/>
    <property type="match status" value="1"/>
</dbReference>
<dbReference type="InterPro" id="IPR043502">
    <property type="entry name" value="DNA/RNA_pol_sf"/>
</dbReference>
<dbReference type="InterPro" id="IPR041588">
    <property type="entry name" value="Integrase_H2C2"/>
</dbReference>
<protein>
    <submittedName>
        <fullName evidence="4">Reverse transcriptase domain-containing protein</fullName>
    </submittedName>
</protein>
<keyword evidence="4" id="KW-0548">Nucleotidyltransferase</keyword>
<evidence type="ECO:0000256" key="2">
    <source>
        <dbReference type="SAM" id="Phobius"/>
    </source>
</evidence>
<dbReference type="InterPro" id="IPR021109">
    <property type="entry name" value="Peptidase_aspartic_dom_sf"/>
</dbReference>
<dbReference type="EMBL" id="BQNB010014597">
    <property type="protein sequence ID" value="GJT30106.1"/>
    <property type="molecule type" value="Genomic_DNA"/>
</dbReference>
<comment type="caution">
    <text evidence="4">The sequence shown here is derived from an EMBL/GenBank/DDBJ whole genome shotgun (WGS) entry which is preliminary data.</text>
</comment>
<keyword evidence="2" id="KW-0812">Transmembrane</keyword>
<dbReference type="Gene3D" id="3.10.10.10">
    <property type="entry name" value="HIV Type 1 Reverse Transcriptase, subunit A, domain 1"/>
    <property type="match status" value="1"/>
</dbReference>
<dbReference type="Pfam" id="PF08284">
    <property type="entry name" value="RVP_2"/>
    <property type="match status" value="1"/>
</dbReference>
<reference evidence="4" key="2">
    <citation type="submission" date="2022-01" db="EMBL/GenBank/DDBJ databases">
        <authorList>
            <person name="Yamashiro T."/>
            <person name="Shiraishi A."/>
            <person name="Satake H."/>
            <person name="Nakayama K."/>
        </authorList>
    </citation>
    <scope>NUCLEOTIDE SEQUENCE</scope>
</reference>
<keyword evidence="4" id="KW-0808">Transferase</keyword>
<keyword evidence="5" id="KW-1185">Reference proteome</keyword>
<keyword evidence="2" id="KW-1133">Transmembrane helix</keyword>
<keyword evidence="1" id="KW-0862">Zinc</keyword>
<keyword evidence="1" id="KW-0863">Zinc-finger</keyword>
<gene>
    <name evidence="4" type="ORF">Tco_0910381</name>
</gene>
<dbReference type="SUPFAM" id="SSF50630">
    <property type="entry name" value="Acid proteases"/>
    <property type="match status" value="1"/>
</dbReference>
<dbReference type="Gene3D" id="1.10.340.70">
    <property type="match status" value="1"/>
</dbReference>
<dbReference type="GO" id="GO:0003964">
    <property type="term" value="F:RNA-directed DNA polymerase activity"/>
    <property type="evidence" value="ECO:0007669"/>
    <property type="project" value="UniProtKB-KW"/>
</dbReference>
<dbReference type="CDD" id="cd00303">
    <property type="entry name" value="retropepsin_like"/>
    <property type="match status" value="1"/>
</dbReference>